<keyword evidence="2" id="KW-0378">Hydrolase</keyword>
<evidence type="ECO:0000313" key="3">
    <source>
        <dbReference type="Proteomes" id="UP000037020"/>
    </source>
</evidence>
<evidence type="ECO:0000313" key="2">
    <source>
        <dbReference type="EMBL" id="KOG85119.1"/>
    </source>
</evidence>
<proteinExistence type="inferred from homology"/>
<dbReference type="GO" id="GO:0016787">
    <property type="term" value="F:hydrolase activity"/>
    <property type="evidence" value="ECO:0007669"/>
    <property type="project" value="UniProtKB-KW"/>
</dbReference>
<name>A0ABR5IVE2_9ACTN</name>
<dbReference type="Proteomes" id="UP000037020">
    <property type="component" value="Unassembled WGS sequence"/>
</dbReference>
<dbReference type="EMBL" id="LGUT01003624">
    <property type="protein sequence ID" value="KOG85119.1"/>
    <property type="molecule type" value="Genomic_DNA"/>
</dbReference>
<gene>
    <name evidence="2" type="ORF">ADK38_38460</name>
</gene>
<dbReference type="PANTHER" id="PTHR36512">
    <property type="entry name" value="D-AMINOPEPTIDASE"/>
    <property type="match status" value="1"/>
</dbReference>
<dbReference type="Pfam" id="PF03576">
    <property type="entry name" value="Peptidase_S58"/>
    <property type="match status" value="1"/>
</dbReference>
<feature type="non-terminal residue" evidence="2">
    <location>
        <position position="1"/>
    </location>
</feature>
<reference evidence="2 3" key="1">
    <citation type="submission" date="2015-07" db="EMBL/GenBank/DDBJ databases">
        <authorList>
            <person name="Ju K.-S."/>
            <person name="Doroghazi J.R."/>
            <person name="Metcalf W.W."/>
        </authorList>
    </citation>
    <scope>NUCLEOTIDE SEQUENCE [LARGE SCALE GENOMIC DNA]</scope>
    <source>
        <strain evidence="2 3">NRRL B-3589</strain>
    </source>
</reference>
<evidence type="ECO:0000256" key="1">
    <source>
        <dbReference type="ARBA" id="ARBA00007068"/>
    </source>
</evidence>
<organism evidence="2 3">
    <name type="scientific">Streptomyces varsoviensis</name>
    <dbReference type="NCBI Taxonomy" id="67373"/>
    <lineage>
        <taxon>Bacteria</taxon>
        <taxon>Bacillati</taxon>
        <taxon>Actinomycetota</taxon>
        <taxon>Actinomycetes</taxon>
        <taxon>Kitasatosporales</taxon>
        <taxon>Streptomycetaceae</taxon>
        <taxon>Streptomyces</taxon>
    </lineage>
</organism>
<accession>A0ABR5IVE2</accession>
<dbReference type="InterPro" id="IPR005321">
    <property type="entry name" value="Peptidase_S58_DmpA"/>
</dbReference>
<keyword evidence="3" id="KW-1185">Reference proteome</keyword>
<protein>
    <submittedName>
        <fullName evidence="2">Hydrolase</fullName>
    </submittedName>
</protein>
<dbReference type="PANTHER" id="PTHR36512:SF3">
    <property type="entry name" value="BLR5678 PROTEIN"/>
    <property type="match status" value="1"/>
</dbReference>
<comment type="caution">
    <text evidence="2">The sequence shown here is derived from an EMBL/GenBank/DDBJ whole genome shotgun (WGS) entry which is preliminary data.</text>
</comment>
<dbReference type="InterPro" id="IPR016117">
    <property type="entry name" value="ArgJ-like_dom_sf"/>
</dbReference>
<comment type="similarity">
    <text evidence="1">Belongs to the peptidase S58 family.</text>
</comment>
<dbReference type="SUPFAM" id="SSF56266">
    <property type="entry name" value="DmpA/ArgJ-like"/>
    <property type="match status" value="1"/>
</dbReference>
<dbReference type="Gene3D" id="3.60.70.12">
    <property type="entry name" value="L-amino peptidase D-ALA esterase/amidase"/>
    <property type="match status" value="1"/>
</dbReference>
<sequence length="102" mass="10379">LTRAQAQKLAGTAHDGLARSVRPVHLLSDGDTVFALATGERPLLPEGTDPAFGVHLEAGAVNDILGASADVLTRSVVKAALAAESVDGPGGVFPSYRELYGG</sequence>